<name>A0A6V8KK63_9ACTN</name>
<dbReference type="Pfam" id="PF13191">
    <property type="entry name" value="AAA_16"/>
    <property type="match status" value="1"/>
</dbReference>
<dbReference type="Gene3D" id="1.25.40.10">
    <property type="entry name" value="Tetratricopeptide repeat domain"/>
    <property type="match status" value="1"/>
</dbReference>
<dbReference type="EMBL" id="BLPF01000004">
    <property type="protein sequence ID" value="GFJ85582.1"/>
    <property type="molecule type" value="Genomic_DNA"/>
</dbReference>
<dbReference type="SMART" id="SM00028">
    <property type="entry name" value="TPR"/>
    <property type="match status" value="4"/>
</dbReference>
<evidence type="ECO:0000313" key="2">
    <source>
        <dbReference type="EMBL" id="GFJ85582.1"/>
    </source>
</evidence>
<dbReference type="PANTHER" id="PTHR47691">
    <property type="entry name" value="REGULATOR-RELATED"/>
    <property type="match status" value="1"/>
</dbReference>
<sequence>MTATGPDSRPESAVVTGNLLSGYVAGNAVQAGAIHGGVHVYQPAAPAIPVPRQLPPPPARLVGREEELAEIDSIVRRARDGPAIVVLSGTGGVGKSTVALAWAHRARERYPDGQLHLSLGAFDPAGPADPATLLARMLRSLGLAPERVPADTAESSALFRSLAADKQLLIVLDNAVSAAQARPLLPPSRSAAVIVTARWRLGGLLGDGAAFLDVEPLADEPATALLAGAIGTERMLEDPASVSTLVRFCAGLPIALAMAAARLATRPRWPVARVVEELAQERRRLVALGRDGDSVQGTFDVSYRALDPAAARCYRALGLHPGPDFGVPVMAAALHRGLDEAEDLLDRLVEASLLSEGAQRRYHPHDLIRLHAREVAGGDADAPSTTLRILEWYLAGALSADRVLTPYRHRDPVDPFTELDAGTVRHDSRQEALEWLETERDNLVAAVQRAASDLPLLAWRIADSMWPLFLLRRHHRDRMLVDRVAVECAVRLGDRDREARMLRRWAFAHFDVGMLEEAERHFERSRYLCDALGDQYGVASAVEGLGMVAAASHRYEAAVDHFGQQERLCRELGEHRRTGLALLNLGGAHNALSRPDRAVRHLREADSIFAGLDGIDPYNHARVGIELARALGRLGDFAPARMRLRAALGEMRGVGSPRGVAAALHRLGELALLAGDHRSAGSHLASALQLYEELADTEVSEVRRLLALVPPAEADARRIP</sequence>
<dbReference type="Gene3D" id="3.40.50.300">
    <property type="entry name" value="P-loop containing nucleotide triphosphate hydrolases"/>
    <property type="match status" value="1"/>
</dbReference>
<dbReference type="InterPro" id="IPR019734">
    <property type="entry name" value="TPR_rpt"/>
</dbReference>
<reference evidence="2 3" key="1">
    <citation type="submission" date="2020-03" db="EMBL/GenBank/DDBJ databases">
        <title>Whole genome shotgun sequence of Phytohabitans houttuyneae NBRC 108639.</title>
        <authorList>
            <person name="Komaki H."/>
            <person name="Tamura T."/>
        </authorList>
    </citation>
    <scope>NUCLEOTIDE SEQUENCE [LARGE SCALE GENOMIC DNA]</scope>
    <source>
        <strain evidence="2 3">NBRC 108639</strain>
    </source>
</reference>
<evidence type="ECO:0000259" key="1">
    <source>
        <dbReference type="Pfam" id="PF13191"/>
    </source>
</evidence>
<feature type="domain" description="Orc1-like AAA ATPase" evidence="1">
    <location>
        <begin position="60"/>
        <end position="176"/>
    </location>
</feature>
<dbReference type="InterPro" id="IPR027417">
    <property type="entry name" value="P-loop_NTPase"/>
</dbReference>
<proteinExistence type="predicted"/>
<dbReference type="InterPro" id="IPR041664">
    <property type="entry name" value="AAA_16"/>
</dbReference>
<dbReference type="PRINTS" id="PR00364">
    <property type="entry name" value="DISEASERSIST"/>
</dbReference>
<organism evidence="2 3">
    <name type="scientific">Phytohabitans houttuyneae</name>
    <dbReference type="NCBI Taxonomy" id="1076126"/>
    <lineage>
        <taxon>Bacteria</taxon>
        <taxon>Bacillati</taxon>
        <taxon>Actinomycetota</taxon>
        <taxon>Actinomycetes</taxon>
        <taxon>Micromonosporales</taxon>
        <taxon>Micromonosporaceae</taxon>
    </lineage>
</organism>
<comment type="caution">
    <text evidence="2">The sequence shown here is derived from an EMBL/GenBank/DDBJ whole genome shotgun (WGS) entry which is preliminary data.</text>
</comment>
<dbReference type="InterPro" id="IPR011990">
    <property type="entry name" value="TPR-like_helical_dom_sf"/>
</dbReference>
<dbReference type="SUPFAM" id="SSF52540">
    <property type="entry name" value="P-loop containing nucleoside triphosphate hydrolases"/>
    <property type="match status" value="1"/>
</dbReference>
<accession>A0A6V8KK63</accession>
<gene>
    <name evidence="2" type="ORF">Phou_097620</name>
</gene>
<evidence type="ECO:0000313" key="3">
    <source>
        <dbReference type="Proteomes" id="UP000482800"/>
    </source>
</evidence>
<dbReference type="SUPFAM" id="SSF48452">
    <property type="entry name" value="TPR-like"/>
    <property type="match status" value="1"/>
</dbReference>
<reference evidence="2 3" key="2">
    <citation type="submission" date="2020-03" db="EMBL/GenBank/DDBJ databases">
        <authorList>
            <person name="Ichikawa N."/>
            <person name="Kimura A."/>
            <person name="Kitahashi Y."/>
            <person name="Uohara A."/>
        </authorList>
    </citation>
    <scope>NUCLEOTIDE SEQUENCE [LARGE SCALE GENOMIC DNA]</scope>
    <source>
        <strain evidence="2 3">NBRC 108639</strain>
    </source>
</reference>
<dbReference type="PANTHER" id="PTHR47691:SF3">
    <property type="entry name" value="HTH-TYPE TRANSCRIPTIONAL REGULATOR RV0890C-RELATED"/>
    <property type="match status" value="1"/>
</dbReference>
<keyword evidence="3" id="KW-1185">Reference proteome</keyword>
<dbReference type="Proteomes" id="UP000482800">
    <property type="component" value="Unassembled WGS sequence"/>
</dbReference>
<dbReference type="Pfam" id="PF13424">
    <property type="entry name" value="TPR_12"/>
    <property type="match status" value="1"/>
</dbReference>
<protein>
    <submittedName>
        <fullName evidence="2">NTPase</fullName>
    </submittedName>
</protein>
<dbReference type="AlphaFoldDB" id="A0A6V8KK63"/>